<evidence type="ECO:0000256" key="3">
    <source>
        <dbReference type="ARBA" id="ARBA00022722"/>
    </source>
</evidence>
<name>A0ABM0LWY9_SACKO</name>
<protein>
    <submittedName>
        <fullName evidence="10">Uncharacterized protein LOC102800756</fullName>
    </submittedName>
</protein>
<sequence>MDKKRIFTVRTDHAALKWLLQFKSPEGQIARWLEVLSGYEFTVVHRPGRLHNNADALSRIPCKQCGHKQGKDSALCTAGEYMASALPTMRDMGLKIRLTGFQPNVNQNKIQIAQEQDPDIGPVKGAKDLQSKLSWEEVSR</sequence>
<organism evidence="9 10">
    <name type="scientific">Saccoglossus kowalevskii</name>
    <name type="common">Acorn worm</name>
    <dbReference type="NCBI Taxonomy" id="10224"/>
    <lineage>
        <taxon>Eukaryota</taxon>
        <taxon>Metazoa</taxon>
        <taxon>Hemichordata</taxon>
        <taxon>Enteropneusta</taxon>
        <taxon>Harrimaniidae</taxon>
        <taxon>Saccoglossus</taxon>
    </lineage>
</organism>
<evidence type="ECO:0000256" key="2">
    <source>
        <dbReference type="ARBA" id="ARBA00022695"/>
    </source>
</evidence>
<dbReference type="Pfam" id="PF17917">
    <property type="entry name" value="RT_RNaseH"/>
    <property type="match status" value="1"/>
</dbReference>
<keyword evidence="2" id="KW-0548">Nucleotidyltransferase</keyword>
<keyword evidence="4" id="KW-0255">Endonuclease</keyword>
<gene>
    <name evidence="10" type="primary">LOC102800756</name>
</gene>
<dbReference type="PANTHER" id="PTHR37984:SF5">
    <property type="entry name" value="PROTEIN NYNRIN-LIKE"/>
    <property type="match status" value="1"/>
</dbReference>
<dbReference type="InterPro" id="IPR050951">
    <property type="entry name" value="Retrovirus_Pol_polyprotein"/>
</dbReference>
<keyword evidence="1" id="KW-0808">Transferase</keyword>
<evidence type="ECO:0000256" key="1">
    <source>
        <dbReference type="ARBA" id="ARBA00022679"/>
    </source>
</evidence>
<evidence type="ECO:0000256" key="5">
    <source>
        <dbReference type="ARBA" id="ARBA00022801"/>
    </source>
</evidence>
<dbReference type="Proteomes" id="UP000694865">
    <property type="component" value="Unplaced"/>
</dbReference>
<proteinExistence type="predicted"/>
<keyword evidence="6" id="KW-0695">RNA-directed DNA polymerase</keyword>
<reference evidence="10" key="1">
    <citation type="submission" date="2025-08" db="UniProtKB">
        <authorList>
            <consortium name="RefSeq"/>
        </authorList>
    </citation>
    <scope>IDENTIFICATION</scope>
    <source>
        <tissue evidence="10">Testes</tissue>
    </source>
</reference>
<keyword evidence="5" id="KW-0378">Hydrolase</keyword>
<keyword evidence="3" id="KW-0540">Nuclease</keyword>
<evidence type="ECO:0000256" key="6">
    <source>
        <dbReference type="ARBA" id="ARBA00022918"/>
    </source>
</evidence>
<evidence type="ECO:0000313" key="9">
    <source>
        <dbReference type="Proteomes" id="UP000694865"/>
    </source>
</evidence>
<feature type="domain" description="Reverse transcriptase RNase H-like" evidence="8">
    <location>
        <begin position="5"/>
        <end position="39"/>
    </location>
</feature>
<dbReference type="InterPro" id="IPR041373">
    <property type="entry name" value="RT_RNaseH"/>
</dbReference>
<feature type="compositionally biased region" description="Basic and acidic residues" evidence="7">
    <location>
        <begin position="125"/>
        <end position="140"/>
    </location>
</feature>
<dbReference type="RefSeq" id="XP_006812280.1">
    <property type="nucleotide sequence ID" value="XM_006812217.1"/>
</dbReference>
<keyword evidence="9" id="KW-1185">Reference proteome</keyword>
<evidence type="ECO:0000313" key="10">
    <source>
        <dbReference type="RefSeq" id="XP_006812280.1"/>
    </source>
</evidence>
<accession>A0ABM0LWY9</accession>
<dbReference type="PANTHER" id="PTHR37984">
    <property type="entry name" value="PROTEIN CBG26694"/>
    <property type="match status" value="1"/>
</dbReference>
<evidence type="ECO:0000256" key="4">
    <source>
        <dbReference type="ARBA" id="ARBA00022759"/>
    </source>
</evidence>
<evidence type="ECO:0000256" key="7">
    <source>
        <dbReference type="SAM" id="MobiDB-lite"/>
    </source>
</evidence>
<dbReference type="GeneID" id="102800756"/>
<feature type="region of interest" description="Disordered" evidence="7">
    <location>
        <begin position="116"/>
        <end position="140"/>
    </location>
</feature>
<evidence type="ECO:0000259" key="8">
    <source>
        <dbReference type="Pfam" id="PF17917"/>
    </source>
</evidence>